<protein>
    <submittedName>
        <fullName evidence="1">Uncharacterized protein</fullName>
    </submittedName>
</protein>
<evidence type="ECO:0000313" key="2">
    <source>
        <dbReference type="Proteomes" id="UP000011115"/>
    </source>
</evidence>
<reference evidence="1" key="2">
    <citation type="submission" date="2015-06" db="UniProtKB">
        <authorList>
            <consortium name="EnsemblPlants"/>
        </authorList>
    </citation>
    <scope>IDENTIFICATION</scope>
    <source>
        <strain evidence="1">DM1-3 516 R44</strain>
    </source>
</reference>
<dbReference type="EnsemblPlants" id="PGSC0003DMT400086251">
    <property type="protein sequence ID" value="PGSC0003DMT400086251"/>
    <property type="gene ID" value="PGSC0003DMG400035822"/>
</dbReference>
<keyword evidence="2" id="KW-1185">Reference proteome</keyword>
<proteinExistence type="predicted"/>
<evidence type="ECO:0000313" key="1">
    <source>
        <dbReference type="EnsemblPlants" id="PGSC0003DMT400086251"/>
    </source>
</evidence>
<sequence length="82" mass="9450">MDRLPRSGISNWDRFPCSGIHMGSVVTFRHKHWIGYHVPRFSVDVNHDGLGRDNSGTSYSAKLRTHSTTINHTKKIKMQEEE</sequence>
<accession>M1DBC2</accession>
<dbReference type="AlphaFoldDB" id="M1DBC2"/>
<dbReference type="HOGENOM" id="CLU_2562831_0_0_1"/>
<dbReference type="Proteomes" id="UP000011115">
    <property type="component" value="Unassembled WGS sequence"/>
</dbReference>
<dbReference type="Gramene" id="PGSC0003DMT400086251">
    <property type="protein sequence ID" value="PGSC0003DMT400086251"/>
    <property type="gene ID" value="PGSC0003DMG400035822"/>
</dbReference>
<dbReference type="PaxDb" id="4113-PGSC0003DMT400086251"/>
<reference evidence="2" key="1">
    <citation type="journal article" date="2011" name="Nature">
        <title>Genome sequence and analysis of the tuber crop potato.</title>
        <authorList>
            <consortium name="The Potato Genome Sequencing Consortium"/>
        </authorList>
    </citation>
    <scope>NUCLEOTIDE SEQUENCE [LARGE SCALE GENOMIC DNA]</scope>
    <source>
        <strain evidence="2">cv. DM1-3 516 R44</strain>
    </source>
</reference>
<organism evidence="1 2">
    <name type="scientific">Solanum tuberosum</name>
    <name type="common">Potato</name>
    <dbReference type="NCBI Taxonomy" id="4113"/>
    <lineage>
        <taxon>Eukaryota</taxon>
        <taxon>Viridiplantae</taxon>
        <taxon>Streptophyta</taxon>
        <taxon>Embryophyta</taxon>
        <taxon>Tracheophyta</taxon>
        <taxon>Spermatophyta</taxon>
        <taxon>Magnoliopsida</taxon>
        <taxon>eudicotyledons</taxon>
        <taxon>Gunneridae</taxon>
        <taxon>Pentapetalae</taxon>
        <taxon>asterids</taxon>
        <taxon>lamiids</taxon>
        <taxon>Solanales</taxon>
        <taxon>Solanaceae</taxon>
        <taxon>Solanoideae</taxon>
        <taxon>Solaneae</taxon>
        <taxon>Solanum</taxon>
    </lineage>
</organism>
<name>M1DBC2_SOLTU</name>
<dbReference type="InParanoid" id="M1DBC2"/>